<evidence type="ECO:0000256" key="6">
    <source>
        <dbReference type="ARBA" id="ARBA00022679"/>
    </source>
</evidence>
<feature type="compositionally biased region" description="Polar residues" evidence="10">
    <location>
        <begin position="1"/>
        <end position="18"/>
    </location>
</feature>
<dbReference type="PIRSF" id="PIRSF000521">
    <property type="entry name" value="Transaminase_4ab_Lys_Orn"/>
    <property type="match status" value="1"/>
</dbReference>
<dbReference type="EC" id="2.6.1.13" evidence="4 9"/>
<dbReference type="GO" id="GO:0055129">
    <property type="term" value="P:L-proline biosynthetic process"/>
    <property type="evidence" value="ECO:0007669"/>
    <property type="project" value="UniProtKB-UniPathway"/>
</dbReference>
<evidence type="ECO:0000313" key="12">
    <source>
        <dbReference type="Proteomes" id="UP000016936"/>
    </source>
</evidence>
<dbReference type="InterPro" id="IPR050103">
    <property type="entry name" value="Class-III_PLP-dep_AT"/>
</dbReference>
<dbReference type="Gene3D" id="3.40.640.10">
    <property type="entry name" value="Type I PLP-dependent aspartate aminotransferase-like (Major domain)"/>
    <property type="match status" value="1"/>
</dbReference>
<comment type="pathway">
    <text evidence="2 9">Amino-acid biosynthesis; L-proline biosynthesis; L-glutamate 5-semialdehyde from L-ornithine: step 1/1.</text>
</comment>
<evidence type="ECO:0000256" key="10">
    <source>
        <dbReference type="SAM" id="MobiDB-lite"/>
    </source>
</evidence>
<keyword evidence="7 8" id="KW-0663">Pyridoxal phosphate</keyword>
<evidence type="ECO:0000256" key="4">
    <source>
        <dbReference type="ARBA" id="ARBA00012924"/>
    </source>
</evidence>
<dbReference type="NCBIfam" id="TIGR01885">
    <property type="entry name" value="Orn_aminotrans"/>
    <property type="match status" value="1"/>
</dbReference>
<evidence type="ECO:0000256" key="2">
    <source>
        <dbReference type="ARBA" id="ARBA00004998"/>
    </source>
</evidence>
<dbReference type="SUPFAM" id="SSF53383">
    <property type="entry name" value="PLP-dependent transferases"/>
    <property type="match status" value="1"/>
</dbReference>
<evidence type="ECO:0000256" key="5">
    <source>
        <dbReference type="ARBA" id="ARBA00022576"/>
    </source>
</evidence>
<comment type="catalytic activity">
    <reaction evidence="9">
        <text>a 2-oxocarboxylate + L-ornithine = L-glutamate 5-semialdehyde + an L-alpha-amino acid</text>
        <dbReference type="Rhea" id="RHEA:13877"/>
        <dbReference type="ChEBI" id="CHEBI:35179"/>
        <dbReference type="ChEBI" id="CHEBI:46911"/>
        <dbReference type="ChEBI" id="CHEBI:58066"/>
        <dbReference type="ChEBI" id="CHEBI:59869"/>
        <dbReference type="EC" id="2.6.1.13"/>
    </reaction>
</comment>
<dbReference type="STRING" id="701091.M2SZT6"/>
<dbReference type="InterPro" id="IPR049704">
    <property type="entry name" value="Aminotrans_3_PPA_site"/>
</dbReference>
<comment type="cofactor">
    <cofactor evidence="1 9">
        <name>pyridoxal 5'-phosphate</name>
        <dbReference type="ChEBI" id="CHEBI:597326"/>
    </cofactor>
</comment>
<organism evidence="11 12">
    <name type="scientific">Cochliobolus heterostrophus (strain C5 / ATCC 48332 / race O)</name>
    <name type="common">Southern corn leaf blight fungus</name>
    <name type="synonym">Bipolaris maydis</name>
    <dbReference type="NCBI Taxonomy" id="701091"/>
    <lineage>
        <taxon>Eukaryota</taxon>
        <taxon>Fungi</taxon>
        <taxon>Dikarya</taxon>
        <taxon>Ascomycota</taxon>
        <taxon>Pezizomycotina</taxon>
        <taxon>Dothideomycetes</taxon>
        <taxon>Pleosporomycetidae</taxon>
        <taxon>Pleosporales</taxon>
        <taxon>Pleosporineae</taxon>
        <taxon>Pleosporaceae</taxon>
        <taxon>Bipolaris</taxon>
    </lineage>
</organism>
<dbReference type="PROSITE" id="PS00600">
    <property type="entry name" value="AA_TRANSFER_CLASS_3"/>
    <property type="match status" value="1"/>
</dbReference>
<dbReference type="CDD" id="cd00610">
    <property type="entry name" value="OAT_like"/>
    <property type="match status" value="1"/>
</dbReference>
<dbReference type="Proteomes" id="UP000016936">
    <property type="component" value="Unassembled WGS sequence"/>
</dbReference>
<dbReference type="InterPro" id="IPR005814">
    <property type="entry name" value="Aminotrans_3"/>
</dbReference>
<dbReference type="FunFam" id="3.90.1150.10:FF:000152">
    <property type="entry name" value="Ornithine aminotransferase"/>
    <property type="match status" value="1"/>
</dbReference>
<reference evidence="12" key="2">
    <citation type="journal article" date="2013" name="PLoS Genet.">
        <title>Comparative genome structure, secondary metabolite, and effector coding capacity across Cochliobolus pathogens.</title>
        <authorList>
            <person name="Condon B.J."/>
            <person name="Leng Y."/>
            <person name="Wu D."/>
            <person name="Bushley K.E."/>
            <person name="Ohm R.A."/>
            <person name="Otillar R."/>
            <person name="Martin J."/>
            <person name="Schackwitz W."/>
            <person name="Grimwood J."/>
            <person name="MohdZainudin N."/>
            <person name="Xue C."/>
            <person name="Wang R."/>
            <person name="Manning V.A."/>
            <person name="Dhillon B."/>
            <person name="Tu Z.J."/>
            <person name="Steffenson B.J."/>
            <person name="Salamov A."/>
            <person name="Sun H."/>
            <person name="Lowry S."/>
            <person name="LaButti K."/>
            <person name="Han J."/>
            <person name="Copeland A."/>
            <person name="Lindquist E."/>
            <person name="Barry K."/>
            <person name="Schmutz J."/>
            <person name="Baker S.E."/>
            <person name="Ciuffetti L.M."/>
            <person name="Grigoriev I.V."/>
            <person name="Zhong S."/>
            <person name="Turgeon B.G."/>
        </authorList>
    </citation>
    <scope>NUCLEOTIDE SEQUENCE [LARGE SCALE GENOMIC DNA]</scope>
    <source>
        <strain evidence="12">C5 / ATCC 48332 / race O</strain>
    </source>
</reference>
<dbReference type="UniPathway" id="UPA00098">
    <property type="reaction ID" value="UER00358"/>
</dbReference>
<dbReference type="eggNOG" id="KOG1402">
    <property type="taxonomic scope" value="Eukaryota"/>
</dbReference>
<dbReference type="AlphaFoldDB" id="M2SZT6"/>
<protein>
    <recommendedName>
        <fullName evidence="4 9">Ornithine aminotransferase</fullName>
        <ecNumber evidence="4 9">2.6.1.13</ecNumber>
    </recommendedName>
</protein>
<evidence type="ECO:0000256" key="3">
    <source>
        <dbReference type="ARBA" id="ARBA00008954"/>
    </source>
</evidence>
<dbReference type="GO" id="GO:0030170">
    <property type="term" value="F:pyridoxal phosphate binding"/>
    <property type="evidence" value="ECO:0007669"/>
    <property type="project" value="InterPro"/>
</dbReference>
<sequence length="463" mass="50549">MAPGAVQNNTTSAHSNATILKPTARSFHPTGTPDPAKYHATSSQAAIKSESDFAAHNYHPLPIVFARASGCSVWDPEGKHYLDFLSAYSAVNQGHCHPELVKALTEQASRLTLSSRAFYNDVFPRFAEYATKLFGFDMILPMNTGAEAVETAVKIARKWGYKVKGIPQNEALVFSVQENFHGRTFAAITMSTDPESRENYGPYLPGIGSVCPATGKPIRYNNVDDVRETLEKHGKNTAAFLVEPIQGEAGIVVPDDSYLHQVRALCDKHNVLLICDEIQTGIARTGKMLCHEWSGIKPDLVLLGKAISGGMYPVSCVLGSKEVMLTIEPGTHGSTYGGNPLGSAVAIRALELIEEENMIERAETLGNKFRQGLQDINNPMIKTIRGKGLLNAIVIDESRTNGHSAWDLCMLFKEKGLLAKPTHQNIIRLAPPLVITEQEIESALSIIKEAMEELPTLKGKTEE</sequence>
<evidence type="ECO:0000256" key="1">
    <source>
        <dbReference type="ARBA" id="ARBA00001933"/>
    </source>
</evidence>
<evidence type="ECO:0000313" key="11">
    <source>
        <dbReference type="EMBL" id="EMD90850.1"/>
    </source>
</evidence>
<keyword evidence="5 9" id="KW-0032">Aminotransferase</keyword>
<dbReference type="PANTHER" id="PTHR11986">
    <property type="entry name" value="AMINOTRANSFERASE CLASS III"/>
    <property type="match status" value="1"/>
</dbReference>
<dbReference type="GO" id="GO:0010121">
    <property type="term" value="P:L-arginine catabolic process to proline via ornithine"/>
    <property type="evidence" value="ECO:0007669"/>
    <property type="project" value="TreeGrafter"/>
</dbReference>
<dbReference type="EMBL" id="KB445577">
    <property type="protein sequence ID" value="EMD90850.1"/>
    <property type="molecule type" value="Genomic_DNA"/>
</dbReference>
<evidence type="ECO:0000256" key="9">
    <source>
        <dbReference type="RuleBase" id="RU365036"/>
    </source>
</evidence>
<reference evidence="11 12" key="1">
    <citation type="journal article" date="2012" name="PLoS Pathog.">
        <title>Diverse lifestyles and strategies of plant pathogenesis encoded in the genomes of eighteen Dothideomycetes fungi.</title>
        <authorList>
            <person name="Ohm R.A."/>
            <person name="Feau N."/>
            <person name="Henrissat B."/>
            <person name="Schoch C.L."/>
            <person name="Horwitz B.A."/>
            <person name="Barry K.W."/>
            <person name="Condon B.J."/>
            <person name="Copeland A.C."/>
            <person name="Dhillon B."/>
            <person name="Glaser F."/>
            <person name="Hesse C.N."/>
            <person name="Kosti I."/>
            <person name="LaButti K."/>
            <person name="Lindquist E.A."/>
            <person name="Lucas S."/>
            <person name="Salamov A.A."/>
            <person name="Bradshaw R.E."/>
            <person name="Ciuffetti L."/>
            <person name="Hamelin R.C."/>
            <person name="Kema G.H.J."/>
            <person name="Lawrence C."/>
            <person name="Scott J.A."/>
            <person name="Spatafora J.W."/>
            <person name="Turgeon B.G."/>
            <person name="de Wit P.J.G.M."/>
            <person name="Zhong S."/>
            <person name="Goodwin S.B."/>
            <person name="Grigoriev I.V."/>
        </authorList>
    </citation>
    <scope>NUCLEOTIDE SEQUENCE [LARGE SCALE GENOMIC DNA]</scope>
    <source>
        <strain evidence="12">C5 / ATCC 48332 / race O</strain>
    </source>
</reference>
<evidence type="ECO:0000256" key="8">
    <source>
        <dbReference type="RuleBase" id="RU003560"/>
    </source>
</evidence>
<accession>M2SZT6</accession>
<proteinExistence type="inferred from homology"/>
<dbReference type="GO" id="GO:0019544">
    <property type="term" value="P:L-arginine catabolic process to L-glutamate"/>
    <property type="evidence" value="ECO:0007669"/>
    <property type="project" value="TreeGrafter"/>
</dbReference>
<comment type="similarity">
    <text evidence="3 8">Belongs to the class-III pyridoxal-phosphate-dependent aminotransferase family.</text>
</comment>
<name>M2SZT6_COCH5</name>
<dbReference type="Pfam" id="PF00202">
    <property type="entry name" value="Aminotran_3"/>
    <property type="match status" value="1"/>
</dbReference>
<keyword evidence="12" id="KW-1185">Reference proteome</keyword>
<dbReference type="InterPro" id="IPR010164">
    <property type="entry name" value="Orn_aminotrans"/>
</dbReference>
<gene>
    <name evidence="11" type="ORF">COCHEDRAFT_1176329</name>
</gene>
<feature type="region of interest" description="Disordered" evidence="10">
    <location>
        <begin position="1"/>
        <end position="39"/>
    </location>
</feature>
<dbReference type="InterPro" id="IPR015424">
    <property type="entry name" value="PyrdxlP-dep_Trfase"/>
</dbReference>
<dbReference type="GO" id="GO:0004587">
    <property type="term" value="F:ornithine aminotransferase activity"/>
    <property type="evidence" value="ECO:0007669"/>
    <property type="project" value="UniProtKB-EC"/>
</dbReference>
<dbReference type="PANTHER" id="PTHR11986:SF18">
    <property type="entry name" value="ORNITHINE AMINOTRANSFERASE, MITOCHONDRIAL"/>
    <property type="match status" value="1"/>
</dbReference>
<dbReference type="InterPro" id="IPR015422">
    <property type="entry name" value="PyrdxlP-dep_Trfase_small"/>
</dbReference>
<keyword evidence="6 9" id="KW-0808">Transferase</keyword>
<dbReference type="InterPro" id="IPR015421">
    <property type="entry name" value="PyrdxlP-dep_Trfase_major"/>
</dbReference>
<evidence type="ECO:0000256" key="7">
    <source>
        <dbReference type="ARBA" id="ARBA00022898"/>
    </source>
</evidence>
<dbReference type="Gene3D" id="3.90.1150.10">
    <property type="entry name" value="Aspartate Aminotransferase, domain 1"/>
    <property type="match status" value="1"/>
</dbReference>
<dbReference type="OMA" id="RSAWDLC"/>
<dbReference type="GO" id="GO:0042802">
    <property type="term" value="F:identical protein binding"/>
    <property type="evidence" value="ECO:0007669"/>
    <property type="project" value="TreeGrafter"/>
</dbReference>
<dbReference type="OrthoDB" id="10261433at2759"/>
<dbReference type="HOGENOM" id="CLU_016922_10_3_1"/>
<dbReference type="GO" id="GO:0005737">
    <property type="term" value="C:cytoplasm"/>
    <property type="evidence" value="ECO:0007669"/>
    <property type="project" value="TreeGrafter"/>
</dbReference>
<dbReference type="FunFam" id="3.40.640.10:FF:000011">
    <property type="entry name" value="Ornithine aminotransferase"/>
    <property type="match status" value="1"/>
</dbReference>